<proteinExistence type="predicted"/>
<gene>
    <name evidence="1" type="ORF">BC792_10966</name>
</gene>
<reference evidence="1 2" key="1">
    <citation type="submission" date="2019-07" db="EMBL/GenBank/DDBJ databases">
        <title>Genomic Encyclopedia of Archaeal and Bacterial Type Strains, Phase II (KMG-II): from individual species to whole genera.</title>
        <authorList>
            <person name="Goeker M."/>
        </authorList>
    </citation>
    <scope>NUCLEOTIDE SEQUENCE [LARGE SCALE GENOMIC DNA]</scope>
    <source>
        <strain evidence="1 2">DSM 18850</strain>
    </source>
</reference>
<dbReference type="EMBL" id="VNHX01000009">
    <property type="protein sequence ID" value="TYP95870.1"/>
    <property type="molecule type" value="Genomic_DNA"/>
</dbReference>
<organism evidence="1 2">
    <name type="scientific">Sphingobacterium allocomposti</name>
    <dbReference type="NCBI Taxonomy" id="415956"/>
    <lineage>
        <taxon>Bacteria</taxon>
        <taxon>Pseudomonadati</taxon>
        <taxon>Bacteroidota</taxon>
        <taxon>Sphingobacteriia</taxon>
        <taxon>Sphingobacteriales</taxon>
        <taxon>Sphingobacteriaceae</taxon>
        <taxon>Sphingobacterium</taxon>
    </lineage>
</organism>
<keyword evidence="2" id="KW-1185">Reference proteome</keyword>
<comment type="caution">
    <text evidence="1">The sequence shown here is derived from an EMBL/GenBank/DDBJ whole genome shotgun (WGS) entry which is preliminary data.</text>
</comment>
<dbReference type="Proteomes" id="UP000325105">
    <property type="component" value="Unassembled WGS sequence"/>
</dbReference>
<accession>A0A5S5DIT5</accession>
<dbReference type="AlphaFoldDB" id="A0A5S5DIT5"/>
<sequence>METNTTTVDIVRRYTALVYFSNWLALKHKSETMVATNNFLAYKGLQTDYVITIQINGKGNA</sequence>
<protein>
    <submittedName>
        <fullName evidence="1">Uncharacterized protein</fullName>
    </submittedName>
</protein>
<evidence type="ECO:0000313" key="1">
    <source>
        <dbReference type="EMBL" id="TYP95870.1"/>
    </source>
</evidence>
<name>A0A5S5DIT5_9SPHI</name>
<evidence type="ECO:0000313" key="2">
    <source>
        <dbReference type="Proteomes" id="UP000325105"/>
    </source>
</evidence>